<dbReference type="InterPro" id="IPR050925">
    <property type="entry name" value="Rhomboid_protease_S54"/>
</dbReference>
<dbReference type="RefSeq" id="XP_014171131.1">
    <property type="nucleotide sequence ID" value="XM_014315656.1"/>
</dbReference>
<evidence type="ECO:0000256" key="6">
    <source>
        <dbReference type="ARBA" id="ARBA00023136"/>
    </source>
</evidence>
<dbReference type="SUPFAM" id="SSF144091">
    <property type="entry name" value="Rhomboid-like"/>
    <property type="match status" value="1"/>
</dbReference>
<feature type="domain" description="Peptidase S54 rhomboid" evidence="9">
    <location>
        <begin position="703"/>
        <end position="848"/>
    </location>
</feature>
<dbReference type="GO" id="GO:0004252">
    <property type="term" value="F:serine-type endopeptidase activity"/>
    <property type="evidence" value="ECO:0007669"/>
    <property type="project" value="InterPro"/>
</dbReference>
<evidence type="ECO:0000256" key="7">
    <source>
        <dbReference type="SAM" id="MobiDB-lite"/>
    </source>
</evidence>
<dbReference type="GO" id="GO:0006465">
    <property type="term" value="P:signal peptide processing"/>
    <property type="evidence" value="ECO:0007669"/>
    <property type="project" value="TreeGrafter"/>
</dbReference>
<comment type="similarity">
    <text evidence="2">Belongs to the peptidase S54 family.</text>
</comment>
<feature type="transmembrane region" description="Helical" evidence="8">
    <location>
        <begin position="657"/>
        <end position="679"/>
    </location>
</feature>
<feature type="compositionally biased region" description="Basic and acidic residues" evidence="7">
    <location>
        <begin position="550"/>
        <end position="561"/>
    </location>
</feature>
<feature type="region of interest" description="Disordered" evidence="7">
    <location>
        <begin position="550"/>
        <end position="587"/>
    </location>
</feature>
<feature type="transmembrane region" description="Helical" evidence="8">
    <location>
        <begin position="829"/>
        <end position="848"/>
    </location>
</feature>
<dbReference type="EMBL" id="GL629788">
    <property type="protein sequence ID" value="EFX01649.1"/>
    <property type="molecule type" value="Genomic_DNA"/>
</dbReference>
<reference evidence="10 11" key="1">
    <citation type="journal article" date="2011" name="Proc. Natl. Acad. Sci. U.S.A.">
        <title>Genome and transcriptome analyses of the mountain pine beetle-fungal symbiont Grosmannia clavigera, a lodgepole pine pathogen.</title>
        <authorList>
            <person name="DiGuistini S."/>
            <person name="Wang Y."/>
            <person name="Liao N.Y."/>
            <person name="Taylor G."/>
            <person name="Tanguay P."/>
            <person name="Feau N."/>
            <person name="Henrissat B."/>
            <person name="Chan S.K."/>
            <person name="Hesse-Orce U."/>
            <person name="Alamouti S.M."/>
            <person name="Tsui C.K.M."/>
            <person name="Docking R.T."/>
            <person name="Levasseur A."/>
            <person name="Haridas S."/>
            <person name="Robertson G."/>
            <person name="Birol I."/>
            <person name="Holt R.A."/>
            <person name="Marra M.A."/>
            <person name="Hamelin R.C."/>
            <person name="Hirst M."/>
            <person name="Jones S.J.M."/>
            <person name="Bohlmann J."/>
            <person name="Breuil C."/>
        </authorList>
    </citation>
    <scope>NUCLEOTIDE SEQUENCE [LARGE SCALE GENOMIC DNA]</scope>
    <source>
        <strain evidence="11">kw1407 / UAMH 11150</strain>
    </source>
</reference>
<feature type="transmembrane region" description="Helical" evidence="8">
    <location>
        <begin position="624"/>
        <end position="645"/>
    </location>
</feature>
<dbReference type="InterPro" id="IPR035952">
    <property type="entry name" value="Rhomboid-like_sf"/>
</dbReference>
<evidence type="ECO:0000256" key="5">
    <source>
        <dbReference type="ARBA" id="ARBA00022989"/>
    </source>
</evidence>
<dbReference type="InterPro" id="IPR011990">
    <property type="entry name" value="TPR-like_helical_dom_sf"/>
</dbReference>
<dbReference type="InterPro" id="IPR022764">
    <property type="entry name" value="Peptidase_S54_rhomboid_dom"/>
</dbReference>
<keyword evidence="4" id="KW-0378">Hydrolase</keyword>
<dbReference type="Gene3D" id="1.20.1540.10">
    <property type="entry name" value="Rhomboid-like"/>
    <property type="match status" value="1"/>
</dbReference>
<dbReference type="STRING" id="655863.F0XKW3"/>
<feature type="compositionally biased region" description="Polar residues" evidence="7">
    <location>
        <begin position="1"/>
        <end position="19"/>
    </location>
</feature>
<name>F0XKW3_GROCL</name>
<feature type="compositionally biased region" description="Acidic residues" evidence="7">
    <location>
        <begin position="471"/>
        <end position="491"/>
    </location>
</feature>
<evidence type="ECO:0000256" key="8">
    <source>
        <dbReference type="SAM" id="Phobius"/>
    </source>
</evidence>
<dbReference type="eggNOG" id="KOG2980">
    <property type="taxonomic scope" value="Eukaryota"/>
</dbReference>
<keyword evidence="11" id="KW-1185">Reference proteome</keyword>
<evidence type="ECO:0000256" key="2">
    <source>
        <dbReference type="ARBA" id="ARBA00009045"/>
    </source>
</evidence>
<evidence type="ECO:0000259" key="9">
    <source>
        <dbReference type="Pfam" id="PF01694"/>
    </source>
</evidence>
<dbReference type="OrthoDB" id="10260614at2759"/>
<evidence type="ECO:0000313" key="10">
    <source>
        <dbReference type="EMBL" id="EFX01649.1"/>
    </source>
</evidence>
<feature type="region of interest" description="Disordered" evidence="7">
    <location>
        <begin position="92"/>
        <end position="115"/>
    </location>
</feature>
<dbReference type="InParanoid" id="F0XKW3"/>
<evidence type="ECO:0000256" key="4">
    <source>
        <dbReference type="ARBA" id="ARBA00022801"/>
    </source>
</evidence>
<feature type="transmembrane region" description="Helical" evidence="8">
    <location>
        <begin position="738"/>
        <end position="760"/>
    </location>
</feature>
<organism evidence="11">
    <name type="scientific">Grosmannia clavigera (strain kw1407 / UAMH 11150)</name>
    <name type="common">Blue stain fungus</name>
    <name type="synonym">Graphiocladiella clavigera</name>
    <dbReference type="NCBI Taxonomy" id="655863"/>
    <lineage>
        <taxon>Eukaryota</taxon>
        <taxon>Fungi</taxon>
        <taxon>Dikarya</taxon>
        <taxon>Ascomycota</taxon>
        <taxon>Pezizomycotina</taxon>
        <taxon>Sordariomycetes</taxon>
        <taxon>Sordariomycetidae</taxon>
        <taxon>Ophiostomatales</taxon>
        <taxon>Ophiostomataceae</taxon>
        <taxon>Leptographium</taxon>
    </lineage>
</organism>
<keyword evidence="6 8" id="KW-0472">Membrane</keyword>
<keyword evidence="3 8" id="KW-0812">Transmembrane</keyword>
<feature type="compositionally biased region" description="Polar residues" evidence="7">
    <location>
        <begin position="102"/>
        <end position="115"/>
    </location>
</feature>
<evidence type="ECO:0000256" key="3">
    <source>
        <dbReference type="ARBA" id="ARBA00022692"/>
    </source>
</evidence>
<accession>F0XKW3</accession>
<dbReference type="PANTHER" id="PTHR43731:SF14">
    <property type="entry name" value="PRESENILIN-ASSOCIATED RHOMBOID-LIKE PROTEIN, MITOCHONDRIAL"/>
    <property type="match status" value="1"/>
</dbReference>
<keyword evidence="5 8" id="KW-1133">Transmembrane helix</keyword>
<sequence length="886" mass="98680">MASWSTADVPTQSSSSANWATGGLTIPQAPTQERMYKNKFTAWKWSKNLTQEKASWMAAKIEARQPKETVFSHRHQTWTKESLERKFGQDLQRRPVDCPTPNGITYQTPLSPNESLQMSYSTASRSPAPGIEEVVQPIFYLDKKPLRFHLVRPTVPDLRNLLDDASRAASAKNYVKADADFREAVSGFRFLLSPTHEETLRAGYEYASFYAKSGNMDKADEVLDWMSENHVSKWHHGHENTCLHYSRMAKLFLDWGRQEDAETLVYKILDGTGDYITGVLRSGSQHRHSVADIDLEQSFLETDDSESMRRQLEKLDLAITTGITGLDNILEVILKQCENHPDDMLQRPVGATRRRPAGSARTLFTSAVPKHYVDLPPTYEDDVGLPFRRGGDLERQQVAEIFGVGMNPAVANRLLRILHGRRVAGTLDDPAYRVNTARYPQAEIDAALAYLRRTVPVDEVINAGLRAEDELAELEQGESEETTEAETEETAEDGHASGRKKALQSLTEHKWRARLFREAPSDEVYGMGAFDAIRARNRLKEEERERLRQAEQKLREEEEAKLAASRGGGRGLERVDGSSSSSSNGGRFGLRIPDREMSPQMQKWAVAATSPLQEAPTMSSWQRLWPSTLFVVSLVVGGGVVASVYEPPAEEQRLVPGLSSATTTVLGLVAANVAVWLLWRVPPAWRLLNRYMIVVPATPRPLSLVGAMFSHQKTSHLLANVAFVWFIGLRLHDEIGRAAFLEVYFASGALAFLASMANIVLRNNLHLTTLGASGAIYGITTAYFMLHKFEGFKILGLPPDPYGGIQGLGFIGLMLGLNLLTLRAEKQAIDVVTHFAGMAVGALFGQYFSLVRDEQVRAATENRPPRRLWAVLTDGDAARVQPVAEK</sequence>
<feature type="transmembrane region" description="Helical" evidence="8">
    <location>
        <begin position="767"/>
        <end position="785"/>
    </location>
</feature>
<feature type="transmembrane region" description="Helical" evidence="8">
    <location>
        <begin position="805"/>
        <end position="822"/>
    </location>
</feature>
<dbReference type="PANTHER" id="PTHR43731">
    <property type="entry name" value="RHOMBOID PROTEASE"/>
    <property type="match status" value="1"/>
</dbReference>
<dbReference type="AlphaFoldDB" id="F0XKW3"/>
<dbReference type="Pfam" id="PF01694">
    <property type="entry name" value="Rhomboid"/>
    <property type="match status" value="1"/>
</dbReference>
<gene>
    <name evidence="10" type="ORF">CMQ_8115</name>
</gene>
<dbReference type="Proteomes" id="UP000007796">
    <property type="component" value="Unassembled WGS sequence"/>
</dbReference>
<dbReference type="HOGENOM" id="CLU_325416_0_0_1"/>
<feature type="region of interest" description="Disordered" evidence="7">
    <location>
        <begin position="471"/>
        <end position="503"/>
    </location>
</feature>
<dbReference type="GeneID" id="25981735"/>
<dbReference type="GO" id="GO:0016020">
    <property type="term" value="C:membrane"/>
    <property type="evidence" value="ECO:0007669"/>
    <property type="project" value="UniProtKB-SubCell"/>
</dbReference>
<protein>
    <submittedName>
        <fullName evidence="10">Rhomboid family protein</fullName>
    </submittedName>
</protein>
<dbReference type="Gene3D" id="1.25.40.10">
    <property type="entry name" value="Tetratricopeptide repeat domain"/>
    <property type="match status" value="1"/>
</dbReference>
<proteinExistence type="inferred from homology"/>
<evidence type="ECO:0000256" key="1">
    <source>
        <dbReference type="ARBA" id="ARBA00004141"/>
    </source>
</evidence>
<feature type="region of interest" description="Disordered" evidence="7">
    <location>
        <begin position="1"/>
        <end position="26"/>
    </location>
</feature>
<evidence type="ECO:0000313" key="11">
    <source>
        <dbReference type="Proteomes" id="UP000007796"/>
    </source>
</evidence>
<comment type="subcellular location">
    <subcellularLocation>
        <location evidence="1">Membrane</location>
        <topology evidence="1">Multi-pass membrane protein</topology>
    </subcellularLocation>
</comment>